<evidence type="ECO:0000313" key="2">
    <source>
        <dbReference type="EMBL" id="WDE13469.1"/>
    </source>
</evidence>
<dbReference type="Gene3D" id="3.40.190.10">
    <property type="entry name" value="Periplasmic binding protein-like II"/>
    <property type="match status" value="2"/>
</dbReference>
<dbReference type="EMBL" id="CP059693">
    <property type="protein sequence ID" value="WDE13469.1"/>
    <property type="molecule type" value="Genomic_DNA"/>
</dbReference>
<dbReference type="PANTHER" id="PTHR38834">
    <property type="entry name" value="PERIPLASMIC SUBSTRATE BINDING PROTEIN FAMILY 3"/>
    <property type="match status" value="1"/>
</dbReference>
<proteinExistence type="predicted"/>
<reference evidence="2 3" key="1">
    <citation type="journal article" date="2022" name="Mar. Drugs">
        <title>Bioassay-Guided Fractionation Leads to the Detection of Cholic Acid Generated by the Rare Thalassomonas sp.</title>
        <authorList>
            <person name="Pheiffer F."/>
            <person name="Schneider Y.K."/>
            <person name="Hansen E.H."/>
            <person name="Andersen J.H."/>
            <person name="Isaksson J."/>
            <person name="Busche T."/>
            <person name="R C."/>
            <person name="Kalinowski J."/>
            <person name="Zyl L.V."/>
            <person name="Trindade M."/>
        </authorList>
    </citation>
    <scope>NUCLEOTIDE SEQUENCE [LARGE SCALE GENOMIC DNA]</scope>
    <source>
        <strain evidence="2 3">A5K-61T</strain>
    </source>
</reference>
<dbReference type="SUPFAM" id="SSF53850">
    <property type="entry name" value="Periplasmic binding protein-like II"/>
    <property type="match status" value="1"/>
</dbReference>
<name>A0ABY7VIB0_9GAMM</name>
<evidence type="ECO:0000313" key="3">
    <source>
        <dbReference type="Proteomes" id="UP001215231"/>
    </source>
</evidence>
<keyword evidence="3" id="KW-1185">Reference proteome</keyword>
<feature type="domain" description="Solute-binding protein family 3/N-terminal" evidence="1">
    <location>
        <begin position="47"/>
        <end position="263"/>
    </location>
</feature>
<dbReference type="Proteomes" id="UP001215231">
    <property type="component" value="Chromosome"/>
</dbReference>
<accession>A0ABY7VIB0</accession>
<dbReference type="InterPro" id="IPR001638">
    <property type="entry name" value="Solute-binding_3/MltF_N"/>
</dbReference>
<gene>
    <name evidence="2" type="ORF">H3N35_08560</name>
</gene>
<organism evidence="2 3">
    <name type="scientific">Thalassomonas haliotis</name>
    <dbReference type="NCBI Taxonomy" id="485448"/>
    <lineage>
        <taxon>Bacteria</taxon>
        <taxon>Pseudomonadati</taxon>
        <taxon>Pseudomonadota</taxon>
        <taxon>Gammaproteobacteria</taxon>
        <taxon>Alteromonadales</taxon>
        <taxon>Colwelliaceae</taxon>
        <taxon>Thalassomonas</taxon>
    </lineage>
</organism>
<dbReference type="Pfam" id="PF00497">
    <property type="entry name" value="SBP_bac_3"/>
    <property type="match status" value="1"/>
</dbReference>
<dbReference type="PANTHER" id="PTHR38834:SF3">
    <property type="entry name" value="SOLUTE-BINDING PROTEIN FAMILY 3_N-TERMINAL DOMAIN-CONTAINING PROTEIN"/>
    <property type="match status" value="1"/>
</dbReference>
<sequence length="286" mass="32041">MIFMLGALPGKDVVVRLLVLLMIAGPCYGREKVSDSAFSLNIYTELMPPYQFIDDKDKITGINIELLRLMLKLEGIAYQLQLTPWTRAYSAALSNASGGVISTALTRSRVDKFKWVGPFPSSIDGVYLFRLAANKHIVINGFEDIKKYSLGYVRRGIYEEIFRSKGLTDQQLLGFASSNESYRMLFNGKIDLALGSDITVSDSLAMYGFAPEHVVKAYRIKDLGGNYLALNRQVPDAIVKRLNLRLKKIRHSAQATEIINKYSSMEKITWLKSNLLTQKKLPGNSG</sequence>
<protein>
    <submittedName>
        <fullName evidence="2">Transporter substrate-binding domain-containing protein</fullName>
    </submittedName>
</protein>
<evidence type="ECO:0000259" key="1">
    <source>
        <dbReference type="Pfam" id="PF00497"/>
    </source>
</evidence>